<keyword evidence="4" id="KW-0496">Mitochondrion</keyword>
<dbReference type="GO" id="GO:0005739">
    <property type="term" value="C:mitochondrion"/>
    <property type="evidence" value="ECO:0007669"/>
    <property type="project" value="UniProtKB-SubCell"/>
</dbReference>
<evidence type="ECO:0000313" key="7">
    <source>
        <dbReference type="Proteomes" id="UP000092462"/>
    </source>
</evidence>
<keyword evidence="3" id="KW-0809">Transit peptide</keyword>
<proteinExistence type="inferred from homology"/>
<feature type="region of interest" description="Disordered" evidence="5">
    <location>
        <begin position="40"/>
        <end position="71"/>
    </location>
</feature>
<dbReference type="EnsemblMetazoa" id="PPAI002063-RA">
    <property type="protein sequence ID" value="PPAI002063-PA"/>
    <property type="gene ID" value="PPAI002063"/>
</dbReference>
<dbReference type="VEuPathDB" id="VectorBase:PPAPM1_008262"/>
<accession>A0A1B0D3Z0</accession>
<dbReference type="Pfam" id="PF06644">
    <property type="entry name" value="ATP11"/>
    <property type="match status" value="1"/>
</dbReference>
<evidence type="ECO:0000256" key="2">
    <source>
        <dbReference type="ARBA" id="ARBA00009116"/>
    </source>
</evidence>
<name>A0A1B0D3Z0_PHLPP</name>
<evidence type="ECO:0000256" key="1">
    <source>
        <dbReference type="ARBA" id="ARBA00004173"/>
    </source>
</evidence>
<dbReference type="Proteomes" id="UP000092462">
    <property type="component" value="Unassembled WGS sequence"/>
</dbReference>
<dbReference type="VEuPathDB" id="VectorBase:PPAI002063"/>
<dbReference type="InterPro" id="IPR010591">
    <property type="entry name" value="ATP11"/>
</dbReference>
<evidence type="ECO:0000256" key="5">
    <source>
        <dbReference type="SAM" id="MobiDB-lite"/>
    </source>
</evidence>
<reference evidence="6" key="1">
    <citation type="submission" date="2022-08" db="UniProtKB">
        <authorList>
            <consortium name="EnsemblMetazoa"/>
        </authorList>
    </citation>
    <scope>IDENTIFICATION</scope>
    <source>
        <strain evidence="6">Israel</strain>
    </source>
</reference>
<sequence length="260" mass="30098">MSASARAKEAVEELKQKNPYYEKYAEKIAKLQKTSPEEFLSRVDTLEKGKKPQKSHKDDPSRNYSELLRPKESLECPDQKAEIPNKKLEDIMKTELLEGKTVDEIRAIWLEYHKTKDVIAAVIPTEQYKLQQNRAKAHPVFVLPIPRSEGFEFIMLQFAANSVHFTPLLCYQVHKENAPECLNIVHYTEYQDKGIVLMRGEYDSQVLNAQEAQCLANQLQLYYGQYSQSKLQLLQTFTNTPESFKHMDVIAELENLKITT</sequence>
<evidence type="ECO:0000256" key="4">
    <source>
        <dbReference type="ARBA" id="ARBA00023128"/>
    </source>
</evidence>
<dbReference type="PANTHER" id="PTHR13126:SF0">
    <property type="entry name" value="ATP SYNTHASE MITOCHONDRIAL F1 COMPLEX ASSEMBLY FACTOR 1"/>
    <property type="match status" value="1"/>
</dbReference>
<dbReference type="PANTHER" id="PTHR13126">
    <property type="entry name" value="CHAPERONE ATP11"/>
    <property type="match status" value="1"/>
</dbReference>
<comment type="similarity">
    <text evidence="2">Belongs to the ATP11 family.</text>
</comment>
<keyword evidence="7" id="KW-1185">Reference proteome</keyword>
<feature type="compositionally biased region" description="Basic and acidic residues" evidence="5">
    <location>
        <begin position="40"/>
        <end position="61"/>
    </location>
</feature>
<protein>
    <submittedName>
        <fullName evidence="6">Uncharacterized protein</fullName>
    </submittedName>
</protein>
<dbReference type="GO" id="GO:0033615">
    <property type="term" value="P:mitochondrial proton-transporting ATP synthase complex assembly"/>
    <property type="evidence" value="ECO:0007669"/>
    <property type="project" value="TreeGrafter"/>
</dbReference>
<dbReference type="EMBL" id="AJVK01023814">
    <property type="status" value="NOT_ANNOTATED_CDS"/>
    <property type="molecule type" value="Genomic_DNA"/>
</dbReference>
<evidence type="ECO:0000256" key="3">
    <source>
        <dbReference type="ARBA" id="ARBA00022946"/>
    </source>
</evidence>
<comment type="subcellular location">
    <subcellularLocation>
        <location evidence="1">Mitochondrion</location>
    </subcellularLocation>
</comment>
<dbReference type="AlphaFoldDB" id="A0A1B0D3Z0"/>
<evidence type="ECO:0000313" key="6">
    <source>
        <dbReference type="EnsemblMetazoa" id="PPAI002063-PA"/>
    </source>
</evidence>
<organism evidence="6 7">
    <name type="scientific">Phlebotomus papatasi</name>
    <name type="common">Sandfly</name>
    <dbReference type="NCBI Taxonomy" id="29031"/>
    <lineage>
        <taxon>Eukaryota</taxon>
        <taxon>Metazoa</taxon>
        <taxon>Ecdysozoa</taxon>
        <taxon>Arthropoda</taxon>
        <taxon>Hexapoda</taxon>
        <taxon>Insecta</taxon>
        <taxon>Pterygota</taxon>
        <taxon>Neoptera</taxon>
        <taxon>Endopterygota</taxon>
        <taxon>Diptera</taxon>
        <taxon>Nematocera</taxon>
        <taxon>Psychodoidea</taxon>
        <taxon>Psychodidae</taxon>
        <taxon>Phlebotomus</taxon>
        <taxon>Phlebotomus</taxon>
    </lineage>
</organism>